<name>A0A399CR35_9BACT</name>
<keyword evidence="1" id="KW-0732">Signal</keyword>
<organism evidence="2 3">
    <name type="scientific">Mariniphaga sediminis</name>
    <dbReference type="NCBI Taxonomy" id="1628158"/>
    <lineage>
        <taxon>Bacteria</taxon>
        <taxon>Pseudomonadati</taxon>
        <taxon>Bacteroidota</taxon>
        <taxon>Bacteroidia</taxon>
        <taxon>Marinilabiliales</taxon>
        <taxon>Prolixibacteraceae</taxon>
        <taxon>Mariniphaga</taxon>
    </lineage>
</organism>
<comment type="caution">
    <text evidence="2">The sequence shown here is derived from an EMBL/GenBank/DDBJ whole genome shotgun (WGS) entry which is preliminary data.</text>
</comment>
<reference evidence="2 3" key="1">
    <citation type="journal article" date="2015" name="Int. J. Syst. Evol. Microbiol.">
        <title>Mariniphaga sediminis sp. nov., isolated from coastal sediment.</title>
        <authorList>
            <person name="Wang F.Q."/>
            <person name="Shen Q.Y."/>
            <person name="Chen G.J."/>
            <person name="Du Z.J."/>
        </authorList>
    </citation>
    <scope>NUCLEOTIDE SEQUENCE [LARGE SCALE GENOMIC DNA]</scope>
    <source>
        <strain evidence="2 3">SY21</strain>
    </source>
</reference>
<dbReference type="EMBL" id="QWET01000056">
    <property type="protein sequence ID" value="RIH62704.1"/>
    <property type="molecule type" value="Genomic_DNA"/>
</dbReference>
<protein>
    <recommendedName>
        <fullName evidence="4">DUF1311 domain-containing protein</fullName>
    </recommendedName>
</protein>
<gene>
    <name evidence="2" type="ORF">D1164_23550</name>
</gene>
<evidence type="ECO:0000313" key="3">
    <source>
        <dbReference type="Proteomes" id="UP000266441"/>
    </source>
</evidence>
<keyword evidence="3" id="KW-1185">Reference proteome</keyword>
<sequence length="144" mass="17397">MIKKLILLTLILYSMESYSQYSDFTYWKELCDCKAKFDSTKYSREQLQNTFDYLWWSPNIDTDATSWTIEKIKELSLTDLENECTERINILKSFEFVEDSFWTQQKENLIIYYESTCRLKKYTILAYSNPEILLQYDLVDDKCI</sequence>
<evidence type="ECO:0008006" key="4">
    <source>
        <dbReference type="Google" id="ProtNLM"/>
    </source>
</evidence>
<feature type="chain" id="PRO_5017242793" description="DUF1311 domain-containing protein" evidence="1">
    <location>
        <begin position="20"/>
        <end position="144"/>
    </location>
</feature>
<evidence type="ECO:0000313" key="2">
    <source>
        <dbReference type="EMBL" id="RIH62704.1"/>
    </source>
</evidence>
<proteinExistence type="predicted"/>
<evidence type="ECO:0000256" key="1">
    <source>
        <dbReference type="SAM" id="SignalP"/>
    </source>
</evidence>
<feature type="signal peptide" evidence="1">
    <location>
        <begin position="1"/>
        <end position="19"/>
    </location>
</feature>
<accession>A0A399CR35</accession>
<dbReference type="Proteomes" id="UP000266441">
    <property type="component" value="Unassembled WGS sequence"/>
</dbReference>
<dbReference type="AlphaFoldDB" id="A0A399CR35"/>